<dbReference type="EMBL" id="JAPDGR010002989">
    <property type="protein sequence ID" value="KAJ2973253.1"/>
    <property type="molecule type" value="Genomic_DNA"/>
</dbReference>
<keyword evidence="2" id="KW-1185">Reference proteome</keyword>
<accession>A0ACC1N396</accession>
<reference evidence="1" key="1">
    <citation type="submission" date="2022-10" db="EMBL/GenBank/DDBJ databases">
        <title>Genome Sequence of Xylaria curta.</title>
        <authorList>
            <person name="Buettner E."/>
        </authorList>
    </citation>
    <scope>NUCLEOTIDE SEQUENCE</scope>
    <source>
        <strain evidence="1">Babe10</strain>
    </source>
</reference>
<name>A0ACC1N396_9PEZI</name>
<dbReference type="Proteomes" id="UP001143856">
    <property type="component" value="Unassembled WGS sequence"/>
</dbReference>
<evidence type="ECO:0000313" key="2">
    <source>
        <dbReference type="Proteomes" id="UP001143856"/>
    </source>
</evidence>
<comment type="caution">
    <text evidence="1">The sequence shown here is derived from an EMBL/GenBank/DDBJ whole genome shotgun (WGS) entry which is preliminary data.</text>
</comment>
<protein>
    <submittedName>
        <fullName evidence="1">Uncharacterized protein</fullName>
    </submittedName>
</protein>
<sequence length="247" mass="27380">MASSSLPGPPQAPPPASAKVKVKTTWPTIPPNTDRKPIRTERLLLRPITATDVEAIYQLRTQPEVMLWTLLGTVDKDVDESRAFIERFLSPKDLKTFNFAVVYLGDDDKSENADGVLIGTAGVHKILPESGWAEAGYMFRKEYWNKGLATEAMRALTKAWWALARTEIELEVDAASVEKRGEKSEGGVMQVPEILTALIETSNIGSQRVLEKAGFKEYKTWTEPDSRAGFEGRTATLVLFLLEAPDS</sequence>
<evidence type="ECO:0000313" key="1">
    <source>
        <dbReference type="EMBL" id="KAJ2973253.1"/>
    </source>
</evidence>
<proteinExistence type="predicted"/>
<organism evidence="1 2">
    <name type="scientific">Xylaria curta</name>
    <dbReference type="NCBI Taxonomy" id="42375"/>
    <lineage>
        <taxon>Eukaryota</taxon>
        <taxon>Fungi</taxon>
        <taxon>Dikarya</taxon>
        <taxon>Ascomycota</taxon>
        <taxon>Pezizomycotina</taxon>
        <taxon>Sordariomycetes</taxon>
        <taxon>Xylariomycetidae</taxon>
        <taxon>Xylariales</taxon>
        <taxon>Xylariaceae</taxon>
        <taxon>Xylaria</taxon>
    </lineage>
</organism>
<gene>
    <name evidence="1" type="ORF">NUW58_g8982</name>
</gene>